<keyword evidence="13" id="KW-0460">Magnesium</keyword>
<evidence type="ECO:0000256" key="15">
    <source>
        <dbReference type="ARBA" id="ARBA00022989"/>
    </source>
</evidence>
<dbReference type="GO" id="GO:0046872">
    <property type="term" value="F:metal ion binding"/>
    <property type="evidence" value="ECO:0007669"/>
    <property type="project" value="UniProtKB-KW"/>
</dbReference>
<evidence type="ECO:0000256" key="1">
    <source>
        <dbReference type="ARBA" id="ARBA00001946"/>
    </source>
</evidence>
<keyword evidence="9" id="KW-0808">Transferase</keyword>
<dbReference type="EMBL" id="CP019445">
    <property type="protein sequence ID" value="APZ07099.1"/>
    <property type="molecule type" value="Genomic_DNA"/>
</dbReference>
<sequence length="569" mass="64633">MRHSTFNHLPGQSNNAGRYFDPTWVVNLCFVIVMVCSTVLTWREVLVLENAYATSQRSALENVSNALDMQMQVGVERLLFFRHTMEAALQTPLDLNVLRKRHGEFDSKRVLPQWQIGRDNQRTLPVYGVSDYFVEQTALLTRDNPNLHNELTAAMELGYLFRLSTHAQMLPRRAWYISRAGFFITTDTQASEETIVPTYYRLLMRPWFIGQQRQENHGRGVRWFSDLTPGSEHHGDVTASVPLDYQGNWLGALGVSFSVDAIHALLMHASPGGESDEKGNYLLYDSHFKLLTTTSLDDNVKPAFNPEERARLSAEMAKDTVGGLRLGARYISWQKLKHFDGVLVRIHTLREGITGDFGRISIAMAILWLLFMTMLLVAWGVIRRMVKNMYAMQNTLQWQAWYDPLTRLCNRGVLFERAKILSQQARTQKQPFAVIQLDLDHFKEVNDRFGHQAGDLVLSHTAGLISSSLDDKQVAGRVGGEEFCILLPGCTRAEAAAIGERIRLRIASKEILIHKHTTIRISASLGVSDALEEGNYDFEHLQSVADRRLYRAKHQGRNQVCADDEMPNS</sequence>
<keyword evidence="8" id="KW-0997">Cell inner membrane</keyword>
<evidence type="ECO:0000256" key="12">
    <source>
        <dbReference type="ARBA" id="ARBA00022741"/>
    </source>
</evidence>
<keyword evidence="24" id="KW-1185">Reference proteome</keyword>
<feature type="transmembrane region" description="Helical" evidence="21">
    <location>
        <begin position="360"/>
        <end position="382"/>
    </location>
</feature>
<keyword evidence="16" id="KW-0342">GTP-binding</keyword>
<comment type="function">
    <text evidence="20">Catalyzes the synthesis of cyclic-di-GMP (c-di-GMP) via the condensation of 2 GTP molecules. Cyclic-di-GMP is a second messenger which controls cell surface-associated traits in bacteria. Involved in the regulation of cellulose production.</text>
</comment>
<dbReference type="SUPFAM" id="SSF55073">
    <property type="entry name" value="Nucleotide cyclase"/>
    <property type="match status" value="1"/>
</dbReference>
<dbReference type="PANTHER" id="PTHR45138">
    <property type="entry name" value="REGULATORY COMPONENTS OF SENSORY TRANSDUCTION SYSTEM"/>
    <property type="match status" value="1"/>
</dbReference>
<name>A0A807LIK2_9ENTR</name>
<organism evidence="23 24">
    <name type="scientific">Kosakonia cowanii JCM 10956 = DSM 18146</name>
    <dbReference type="NCBI Taxonomy" id="1300165"/>
    <lineage>
        <taxon>Bacteria</taxon>
        <taxon>Pseudomonadati</taxon>
        <taxon>Pseudomonadota</taxon>
        <taxon>Gammaproteobacteria</taxon>
        <taxon>Enterobacterales</taxon>
        <taxon>Enterobacteriaceae</taxon>
        <taxon>Kosakonia</taxon>
    </lineage>
</organism>
<evidence type="ECO:0000256" key="2">
    <source>
        <dbReference type="ARBA" id="ARBA00004429"/>
    </source>
</evidence>
<dbReference type="PROSITE" id="PS50887">
    <property type="entry name" value="GGDEF"/>
    <property type="match status" value="1"/>
</dbReference>
<dbReference type="EC" id="2.7.7.65" evidence="6"/>
<keyword evidence="10 21" id="KW-0812">Transmembrane</keyword>
<keyword evidence="12" id="KW-0547">Nucleotide-binding</keyword>
<dbReference type="PANTHER" id="PTHR45138:SF16">
    <property type="entry name" value="DIGUANYLATE CYCLASE DGCQ-RELATED"/>
    <property type="match status" value="1"/>
</dbReference>
<evidence type="ECO:0000256" key="9">
    <source>
        <dbReference type="ARBA" id="ARBA00022679"/>
    </source>
</evidence>
<comment type="subcellular location">
    <subcellularLocation>
        <location evidence="2">Cell inner membrane</location>
        <topology evidence="2">Multi-pass membrane protein</topology>
    </subcellularLocation>
</comment>
<evidence type="ECO:0000256" key="5">
    <source>
        <dbReference type="ARBA" id="ARBA00011738"/>
    </source>
</evidence>
<comment type="subunit">
    <text evidence="5">Homodimer.</text>
</comment>
<proteinExistence type="predicted"/>
<dbReference type="RefSeq" id="WP_054803164.1">
    <property type="nucleotide sequence ID" value="NZ_CP019445.1"/>
</dbReference>
<dbReference type="KEGG" id="kco:BWI95_19635"/>
<dbReference type="Pfam" id="PF17151">
    <property type="entry name" value="CHASE7"/>
    <property type="match status" value="1"/>
</dbReference>
<dbReference type="CDD" id="cd01949">
    <property type="entry name" value="GGDEF"/>
    <property type="match status" value="1"/>
</dbReference>
<accession>A0A807LIK2</accession>
<feature type="domain" description="GGDEF" evidence="22">
    <location>
        <begin position="430"/>
        <end position="565"/>
    </location>
</feature>
<evidence type="ECO:0000256" key="20">
    <source>
        <dbReference type="ARBA" id="ARBA00045634"/>
    </source>
</evidence>
<dbReference type="SMART" id="SM00267">
    <property type="entry name" value="GGDEF"/>
    <property type="match status" value="1"/>
</dbReference>
<evidence type="ECO:0000256" key="19">
    <source>
        <dbReference type="ARBA" id="ARBA00034247"/>
    </source>
</evidence>
<comment type="pathway">
    <text evidence="4">Glycan metabolism; bacterial cellulose biosynthesis.</text>
</comment>
<dbReference type="NCBIfam" id="TIGR00254">
    <property type="entry name" value="GGDEF"/>
    <property type="match status" value="1"/>
</dbReference>
<evidence type="ECO:0000256" key="7">
    <source>
        <dbReference type="ARBA" id="ARBA00022475"/>
    </source>
</evidence>
<evidence type="ECO:0000256" key="18">
    <source>
        <dbReference type="ARBA" id="ARBA00031311"/>
    </source>
</evidence>
<reference evidence="23 24" key="1">
    <citation type="submission" date="2017-01" db="EMBL/GenBank/DDBJ databases">
        <authorList>
            <person name="Cao J.-M."/>
        </authorList>
    </citation>
    <scope>NUCLEOTIDE SEQUENCE [LARGE SCALE GENOMIC DNA]</scope>
    <source>
        <strain evidence="23 24">888-76</strain>
    </source>
</reference>
<evidence type="ECO:0000313" key="24">
    <source>
        <dbReference type="Proteomes" id="UP000187148"/>
    </source>
</evidence>
<evidence type="ECO:0000256" key="13">
    <source>
        <dbReference type="ARBA" id="ARBA00022842"/>
    </source>
</evidence>
<evidence type="ECO:0000256" key="17">
    <source>
        <dbReference type="ARBA" id="ARBA00023136"/>
    </source>
</evidence>
<evidence type="ECO:0000256" key="16">
    <source>
        <dbReference type="ARBA" id="ARBA00023134"/>
    </source>
</evidence>
<dbReference type="InterPro" id="IPR029787">
    <property type="entry name" value="Nucleotide_cyclase"/>
</dbReference>
<dbReference type="UniPathway" id="UPA00694"/>
<gene>
    <name evidence="23" type="ORF">BWI95_19635</name>
</gene>
<dbReference type="InterPro" id="IPR050469">
    <property type="entry name" value="Diguanylate_Cyclase"/>
</dbReference>
<dbReference type="GO" id="GO:0052621">
    <property type="term" value="F:diguanylate cyclase activity"/>
    <property type="evidence" value="ECO:0007669"/>
    <property type="project" value="UniProtKB-EC"/>
</dbReference>
<dbReference type="GO" id="GO:1902201">
    <property type="term" value="P:negative regulation of bacterial-type flagellum-dependent cell motility"/>
    <property type="evidence" value="ECO:0007669"/>
    <property type="project" value="TreeGrafter"/>
</dbReference>
<evidence type="ECO:0000256" key="14">
    <source>
        <dbReference type="ARBA" id="ARBA00022916"/>
    </source>
</evidence>
<dbReference type="Pfam" id="PF00990">
    <property type="entry name" value="GGDEF"/>
    <property type="match status" value="1"/>
</dbReference>
<dbReference type="InterPro" id="IPR043128">
    <property type="entry name" value="Rev_trsase/Diguanyl_cyclase"/>
</dbReference>
<dbReference type="GO" id="GO:0005886">
    <property type="term" value="C:plasma membrane"/>
    <property type="evidence" value="ECO:0007669"/>
    <property type="project" value="UniProtKB-SubCell"/>
</dbReference>
<keyword evidence="14" id="KW-0135">Cellulose biosynthesis</keyword>
<evidence type="ECO:0000313" key="23">
    <source>
        <dbReference type="EMBL" id="APZ07099.1"/>
    </source>
</evidence>
<evidence type="ECO:0000256" key="8">
    <source>
        <dbReference type="ARBA" id="ARBA00022519"/>
    </source>
</evidence>
<evidence type="ECO:0000256" key="11">
    <source>
        <dbReference type="ARBA" id="ARBA00022723"/>
    </source>
</evidence>
<dbReference type="InterPro" id="IPR000160">
    <property type="entry name" value="GGDEF_dom"/>
</dbReference>
<evidence type="ECO:0000256" key="10">
    <source>
        <dbReference type="ARBA" id="ARBA00022692"/>
    </source>
</evidence>
<dbReference type="Gene3D" id="3.30.70.270">
    <property type="match status" value="1"/>
</dbReference>
<keyword evidence="11" id="KW-0479">Metal-binding</keyword>
<evidence type="ECO:0000259" key="22">
    <source>
        <dbReference type="PROSITE" id="PS50887"/>
    </source>
</evidence>
<comment type="cofactor">
    <cofactor evidence="1">
        <name>Mg(2+)</name>
        <dbReference type="ChEBI" id="CHEBI:18420"/>
    </cofactor>
</comment>
<dbReference type="UniPathway" id="UPA00599"/>
<dbReference type="AlphaFoldDB" id="A0A807LIK2"/>
<dbReference type="FunFam" id="3.30.70.270:FF:000001">
    <property type="entry name" value="Diguanylate cyclase domain protein"/>
    <property type="match status" value="1"/>
</dbReference>
<comment type="catalytic activity">
    <reaction evidence="19">
        <text>2 GTP = 3',3'-c-di-GMP + 2 diphosphate</text>
        <dbReference type="Rhea" id="RHEA:24898"/>
        <dbReference type="ChEBI" id="CHEBI:33019"/>
        <dbReference type="ChEBI" id="CHEBI:37565"/>
        <dbReference type="ChEBI" id="CHEBI:58805"/>
        <dbReference type="EC" id="2.7.7.65"/>
    </reaction>
</comment>
<evidence type="ECO:0000256" key="21">
    <source>
        <dbReference type="SAM" id="Phobius"/>
    </source>
</evidence>
<evidence type="ECO:0000256" key="3">
    <source>
        <dbReference type="ARBA" id="ARBA00004665"/>
    </source>
</evidence>
<evidence type="ECO:0000256" key="4">
    <source>
        <dbReference type="ARBA" id="ARBA00005186"/>
    </source>
</evidence>
<dbReference type="GO" id="GO:0043709">
    <property type="term" value="P:cell adhesion involved in single-species biofilm formation"/>
    <property type="evidence" value="ECO:0007669"/>
    <property type="project" value="TreeGrafter"/>
</dbReference>
<dbReference type="GO" id="GO:0005525">
    <property type="term" value="F:GTP binding"/>
    <property type="evidence" value="ECO:0007669"/>
    <property type="project" value="UniProtKB-KW"/>
</dbReference>
<feature type="transmembrane region" description="Helical" evidence="21">
    <location>
        <begin position="24"/>
        <end position="42"/>
    </location>
</feature>
<protein>
    <recommendedName>
        <fullName evidence="6">diguanylate cyclase</fullName>
        <ecNumber evidence="6">2.7.7.65</ecNumber>
    </recommendedName>
    <alternativeName>
        <fullName evidence="18">Cellulose synthesis regulatory protein</fullName>
    </alternativeName>
</protein>
<keyword evidence="7" id="KW-1003">Cell membrane</keyword>
<evidence type="ECO:0000256" key="6">
    <source>
        <dbReference type="ARBA" id="ARBA00012528"/>
    </source>
</evidence>
<dbReference type="InterPro" id="IPR033416">
    <property type="entry name" value="CHASE7"/>
</dbReference>
<dbReference type="NCBIfam" id="NF011955">
    <property type="entry name" value="PRK15426.1"/>
    <property type="match status" value="1"/>
</dbReference>
<keyword evidence="15 21" id="KW-1133">Transmembrane helix</keyword>
<dbReference type="Proteomes" id="UP000187148">
    <property type="component" value="Chromosome"/>
</dbReference>
<dbReference type="GO" id="GO:0030244">
    <property type="term" value="P:cellulose biosynthetic process"/>
    <property type="evidence" value="ECO:0007669"/>
    <property type="project" value="UniProtKB-KW"/>
</dbReference>
<comment type="pathway">
    <text evidence="3">Purine metabolism; 3',5'-cyclic di-GMP biosynthesis.</text>
</comment>
<keyword evidence="17 21" id="KW-0472">Membrane</keyword>